<comment type="caution">
    <text evidence="1">The sequence shown here is derived from an EMBL/GenBank/DDBJ whole genome shotgun (WGS) entry which is preliminary data.</text>
</comment>
<gene>
    <name evidence="1" type="ORF">ENS59_12715</name>
</gene>
<reference evidence="1" key="1">
    <citation type="journal article" date="2020" name="mSystems">
        <title>Genome- and Community-Level Interaction Insights into Carbon Utilization and Element Cycling Functions of Hydrothermarchaeota in Hydrothermal Sediment.</title>
        <authorList>
            <person name="Zhou Z."/>
            <person name="Liu Y."/>
            <person name="Xu W."/>
            <person name="Pan J."/>
            <person name="Luo Z.H."/>
            <person name="Li M."/>
        </authorList>
    </citation>
    <scope>NUCLEOTIDE SEQUENCE [LARGE SCALE GENOMIC DNA]</scope>
    <source>
        <strain evidence="1">SpSt-503</strain>
    </source>
</reference>
<dbReference type="AlphaFoldDB" id="A0A7C3E2F2"/>
<accession>A0A7C3E2F2</accession>
<name>A0A7C3E2F2_9SPIR</name>
<sequence>MNEQGNRAPDCLKCAYFRVSWDPTFPRLCTVFGIKTKHLPSIEVFQATGRHCPSFTLKKGLK</sequence>
<organism evidence="1">
    <name type="scientific">Gracilinema caldarium</name>
    <dbReference type="NCBI Taxonomy" id="215591"/>
    <lineage>
        <taxon>Bacteria</taxon>
        <taxon>Pseudomonadati</taxon>
        <taxon>Spirochaetota</taxon>
        <taxon>Spirochaetia</taxon>
        <taxon>Spirochaetales</taxon>
        <taxon>Breznakiellaceae</taxon>
        <taxon>Gracilinema</taxon>
    </lineage>
</organism>
<proteinExistence type="predicted"/>
<dbReference type="EMBL" id="DSVL01000388">
    <property type="protein sequence ID" value="HFH30348.1"/>
    <property type="molecule type" value="Genomic_DNA"/>
</dbReference>
<evidence type="ECO:0008006" key="2">
    <source>
        <dbReference type="Google" id="ProtNLM"/>
    </source>
</evidence>
<protein>
    <recommendedName>
        <fullName evidence="2">Uracil-DNA glycosylase</fullName>
    </recommendedName>
</protein>
<evidence type="ECO:0000313" key="1">
    <source>
        <dbReference type="EMBL" id="HFH30348.1"/>
    </source>
</evidence>